<proteinExistence type="inferred from homology"/>
<dbReference type="STRING" id="1184151.AW736_03780"/>
<dbReference type="InterPro" id="IPR003538">
    <property type="entry name" value="TonB"/>
</dbReference>
<evidence type="ECO:0000256" key="7">
    <source>
        <dbReference type="ARBA" id="ARBA00022927"/>
    </source>
</evidence>
<evidence type="ECO:0000256" key="6">
    <source>
        <dbReference type="ARBA" id="ARBA00022692"/>
    </source>
</evidence>
<reference evidence="13 14" key="1">
    <citation type="submission" date="2016-01" db="EMBL/GenBank/DDBJ databases">
        <title>High potential of lignocellulose degradation of a new Verrucomicrobia species.</title>
        <authorList>
            <person name="Wang Y."/>
            <person name="Shi Y."/>
            <person name="Qiu Z."/>
            <person name="Liu S."/>
            <person name="Yang H."/>
        </authorList>
    </citation>
    <scope>NUCLEOTIDE SEQUENCE [LARGE SCALE GENOMIC DNA]</scope>
    <source>
        <strain evidence="13 14">TSB47</strain>
    </source>
</reference>
<dbReference type="InterPro" id="IPR006260">
    <property type="entry name" value="TonB/TolA_C"/>
</dbReference>
<comment type="similarity">
    <text evidence="2">Belongs to the TonB family.</text>
</comment>
<keyword evidence="5" id="KW-0997">Cell inner membrane</keyword>
<keyword evidence="11" id="KW-0732">Signal</keyword>
<dbReference type="GO" id="GO:0055085">
    <property type="term" value="P:transmembrane transport"/>
    <property type="evidence" value="ECO:0007669"/>
    <property type="project" value="InterPro"/>
</dbReference>
<dbReference type="PANTHER" id="PTHR33446">
    <property type="entry name" value="PROTEIN TONB-RELATED"/>
    <property type="match status" value="1"/>
</dbReference>
<dbReference type="GO" id="GO:0015891">
    <property type="term" value="P:siderophore transport"/>
    <property type="evidence" value="ECO:0007669"/>
    <property type="project" value="InterPro"/>
</dbReference>
<dbReference type="Proteomes" id="UP000078486">
    <property type="component" value="Unassembled WGS sequence"/>
</dbReference>
<feature type="chain" id="PRO_5008089338" description="TonB C-terminal domain-containing protein" evidence="11">
    <location>
        <begin position="18"/>
        <end position="225"/>
    </location>
</feature>
<dbReference type="EMBL" id="LRRQ01000030">
    <property type="protein sequence ID" value="OAM91339.1"/>
    <property type="molecule type" value="Genomic_DNA"/>
</dbReference>
<comment type="caution">
    <text evidence="13">The sequence shown here is derived from an EMBL/GenBank/DDBJ whole genome shotgun (WGS) entry which is preliminary data.</text>
</comment>
<evidence type="ECO:0000256" key="1">
    <source>
        <dbReference type="ARBA" id="ARBA00004383"/>
    </source>
</evidence>
<dbReference type="NCBIfam" id="TIGR01352">
    <property type="entry name" value="tonB_Cterm"/>
    <property type="match status" value="1"/>
</dbReference>
<keyword evidence="9" id="KW-0472">Membrane</keyword>
<organism evidence="13 14">
    <name type="scientific">Termitidicoccus mucosus</name>
    <dbReference type="NCBI Taxonomy" id="1184151"/>
    <lineage>
        <taxon>Bacteria</taxon>
        <taxon>Pseudomonadati</taxon>
        <taxon>Verrucomicrobiota</taxon>
        <taxon>Opitutia</taxon>
        <taxon>Opitutales</taxon>
        <taxon>Opitutaceae</taxon>
        <taxon>Termitidicoccus</taxon>
    </lineage>
</organism>
<evidence type="ECO:0000256" key="9">
    <source>
        <dbReference type="ARBA" id="ARBA00023136"/>
    </source>
</evidence>
<name>A0A178IQ15_9BACT</name>
<dbReference type="PROSITE" id="PS52015">
    <property type="entry name" value="TONB_CTD"/>
    <property type="match status" value="1"/>
</dbReference>
<feature type="signal peptide" evidence="11">
    <location>
        <begin position="1"/>
        <end position="17"/>
    </location>
</feature>
<accession>A0A178IQ15</accession>
<dbReference type="PRINTS" id="PR01374">
    <property type="entry name" value="TONBPROTEIN"/>
</dbReference>
<dbReference type="Gene3D" id="3.30.1150.10">
    <property type="match status" value="1"/>
</dbReference>
<dbReference type="GO" id="GO:0031992">
    <property type="term" value="F:energy transducer activity"/>
    <property type="evidence" value="ECO:0007669"/>
    <property type="project" value="InterPro"/>
</dbReference>
<dbReference type="SUPFAM" id="SSF74653">
    <property type="entry name" value="TolA/TonB C-terminal domain"/>
    <property type="match status" value="1"/>
</dbReference>
<gene>
    <name evidence="13" type="ORF">AW736_03780</name>
</gene>
<evidence type="ECO:0000256" key="8">
    <source>
        <dbReference type="ARBA" id="ARBA00022989"/>
    </source>
</evidence>
<comment type="subcellular location">
    <subcellularLocation>
        <location evidence="1">Cell inner membrane</location>
        <topology evidence="1">Single-pass membrane protein</topology>
        <orientation evidence="1">Periplasmic side</orientation>
    </subcellularLocation>
</comment>
<keyword evidence="3" id="KW-0813">Transport</keyword>
<keyword evidence="7" id="KW-0653">Protein transport</keyword>
<dbReference type="OrthoDB" id="192927at2"/>
<feature type="region of interest" description="Disordered" evidence="10">
    <location>
        <begin position="105"/>
        <end position="127"/>
    </location>
</feature>
<protein>
    <recommendedName>
        <fullName evidence="12">TonB C-terminal domain-containing protein</fullName>
    </recommendedName>
</protein>
<dbReference type="Pfam" id="PF03544">
    <property type="entry name" value="TonB_C"/>
    <property type="match status" value="1"/>
</dbReference>
<keyword evidence="8" id="KW-1133">Transmembrane helix</keyword>
<dbReference type="InterPro" id="IPR037682">
    <property type="entry name" value="TonB_C"/>
</dbReference>
<evidence type="ECO:0000256" key="10">
    <source>
        <dbReference type="SAM" id="MobiDB-lite"/>
    </source>
</evidence>
<evidence type="ECO:0000256" key="11">
    <source>
        <dbReference type="SAM" id="SignalP"/>
    </source>
</evidence>
<feature type="compositionally biased region" description="Basic and acidic residues" evidence="10">
    <location>
        <begin position="116"/>
        <end position="127"/>
    </location>
</feature>
<evidence type="ECO:0000256" key="5">
    <source>
        <dbReference type="ARBA" id="ARBA00022519"/>
    </source>
</evidence>
<sequence>MTTRLILPGIFAAATHAFVLLGFNNGDTPIITPDNGVKIEPPWTPSTPLPPDPPVRDDYDKGPADKIEVTAPPLPGVNPVITNPLDGLPTTPLVFNPYYDKNLTGPITTIPPGRPGDGDRDGKEGKPVVDFSMLDDTPNTRFRAAPVYPHAAKSAGIEGSVTVAFVVDEKGFVTDARVVESTYREFEEPTLRAVSKWRFEPGRKNGVPVRFRMHVPIVFRLNDSE</sequence>
<keyword evidence="6" id="KW-0812">Transmembrane</keyword>
<dbReference type="GO" id="GO:0015031">
    <property type="term" value="P:protein transport"/>
    <property type="evidence" value="ECO:0007669"/>
    <property type="project" value="UniProtKB-KW"/>
</dbReference>
<evidence type="ECO:0000313" key="13">
    <source>
        <dbReference type="EMBL" id="OAM91339.1"/>
    </source>
</evidence>
<evidence type="ECO:0000256" key="2">
    <source>
        <dbReference type="ARBA" id="ARBA00006555"/>
    </source>
</evidence>
<dbReference type="InterPro" id="IPR051045">
    <property type="entry name" value="TonB-dependent_transducer"/>
</dbReference>
<feature type="domain" description="TonB C-terminal" evidence="12">
    <location>
        <begin position="133"/>
        <end position="225"/>
    </location>
</feature>
<evidence type="ECO:0000259" key="12">
    <source>
        <dbReference type="PROSITE" id="PS52015"/>
    </source>
</evidence>
<evidence type="ECO:0000256" key="4">
    <source>
        <dbReference type="ARBA" id="ARBA00022475"/>
    </source>
</evidence>
<dbReference type="GO" id="GO:0030288">
    <property type="term" value="C:outer membrane-bounded periplasmic space"/>
    <property type="evidence" value="ECO:0007669"/>
    <property type="project" value="InterPro"/>
</dbReference>
<keyword evidence="4" id="KW-1003">Cell membrane</keyword>
<dbReference type="GO" id="GO:0005886">
    <property type="term" value="C:plasma membrane"/>
    <property type="evidence" value="ECO:0007669"/>
    <property type="project" value="UniProtKB-SubCell"/>
</dbReference>
<keyword evidence="14" id="KW-1185">Reference proteome</keyword>
<evidence type="ECO:0000313" key="14">
    <source>
        <dbReference type="Proteomes" id="UP000078486"/>
    </source>
</evidence>
<dbReference type="AlphaFoldDB" id="A0A178IQ15"/>
<dbReference type="RefSeq" id="WP_068768918.1">
    <property type="nucleotide sequence ID" value="NZ_CP109796.1"/>
</dbReference>
<evidence type="ECO:0000256" key="3">
    <source>
        <dbReference type="ARBA" id="ARBA00022448"/>
    </source>
</evidence>